<dbReference type="InterPro" id="IPR001309">
    <property type="entry name" value="Pept_C14_p20"/>
</dbReference>
<accession>X6LVX6</accession>
<gene>
    <name evidence="3" type="ORF">RFI_32541</name>
</gene>
<dbReference type="InterPro" id="IPR015915">
    <property type="entry name" value="Kelch-typ_b-propeller"/>
</dbReference>
<dbReference type="SUPFAM" id="SSF52129">
    <property type="entry name" value="Caspase-like"/>
    <property type="match status" value="1"/>
</dbReference>
<dbReference type="Gene3D" id="2.120.10.80">
    <property type="entry name" value="Kelch-type beta propeller"/>
    <property type="match status" value="1"/>
</dbReference>
<keyword evidence="1" id="KW-0175">Coiled coil</keyword>
<sequence length="721" mass="84336">MGNQTTTPFQLLKTLPTPLKDPQCVVHKYEILICGGFSQRACYSYHTLKNEYKFICQYPNNVKLLGGHYVVKLVDNDNNKDSNQITLLSFDGNGMTKKHTLVMKYRSVWDNDNDNKSKISNKYNQWLPFTDNNNRPIIIARDHNYSAARALIGGRNNNLLFITYSPKNISVFDLNTFQFIKHDTLPTNDRTYCHCFVSKSENRQVQEQEMMKTNQKNKQNYQMLLFKYNTGLSIEYDEDNNTFQFRKLPVCKDIALLYECAYVCTNDVILFFGGHDLKNHIYSRSVHKYSIGENKWTTFQNTLPRGLKECAAILSEDKTYVHIIGGCNGGDVVSTHMKKEVSQWLSKKEMKKGKKLKIEEEEEEEEEEEKEEEMKEVKYEEKKVKIDIDEKEEKKKWMKWWKERNENDKAEMIEKFEQLSSNDFGAWILNQSKWKNDLNDENISGVYVAIENYINYHSTDNNDEKKDNEINQVTFVSVFFFQLLSFENITAVFVQVNDKKVSIYLKELTLNELFRQCCYCLDKKDFTKLSKMKMDVADMNDNIIESDEDVMKVLELKDPTFKLIWTHSGEKIKIKNALVMMIAISEYNEGLEWKSLKNVKDKDIANFKKLFEEELKYDFVCNDTPNMTQEDVKDYIESTILSKRLRKNINKYDGLIIIICGHGNDENVLVTSEGKTVSIDKIHVTFDSHEMPSLKDCPKIFIIDACRGRSAPHAVEIRVKQ</sequence>
<dbReference type="PROSITE" id="PS50208">
    <property type="entry name" value="CASPASE_P20"/>
    <property type="match status" value="1"/>
</dbReference>
<evidence type="ECO:0000313" key="3">
    <source>
        <dbReference type="EMBL" id="ETO04855.1"/>
    </source>
</evidence>
<organism evidence="3 4">
    <name type="scientific">Reticulomyxa filosa</name>
    <dbReference type="NCBI Taxonomy" id="46433"/>
    <lineage>
        <taxon>Eukaryota</taxon>
        <taxon>Sar</taxon>
        <taxon>Rhizaria</taxon>
        <taxon>Retaria</taxon>
        <taxon>Foraminifera</taxon>
        <taxon>Monothalamids</taxon>
        <taxon>Reticulomyxidae</taxon>
        <taxon>Reticulomyxa</taxon>
    </lineage>
</organism>
<dbReference type="Pfam" id="PF00656">
    <property type="entry name" value="Peptidase_C14"/>
    <property type="match status" value="1"/>
</dbReference>
<dbReference type="OrthoDB" id="6116485at2759"/>
<dbReference type="Gene3D" id="3.40.50.1460">
    <property type="match status" value="1"/>
</dbReference>
<dbReference type="AlphaFoldDB" id="X6LVX6"/>
<dbReference type="Proteomes" id="UP000023152">
    <property type="component" value="Unassembled WGS sequence"/>
</dbReference>
<protein>
    <recommendedName>
        <fullName evidence="2">Caspase family p20 domain-containing protein</fullName>
    </recommendedName>
</protein>
<evidence type="ECO:0000256" key="1">
    <source>
        <dbReference type="SAM" id="Coils"/>
    </source>
</evidence>
<dbReference type="InterPro" id="IPR029030">
    <property type="entry name" value="Caspase-like_dom_sf"/>
</dbReference>
<reference evidence="3 4" key="1">
    <citation type="journal article" date="2013" name="Curr. Biol.">
        <title>The Genome of the Foraminiferan Reticulomyxa filosa.</title>
        <authorList>
            <person name="Glockner G."/>
            <person name="Hulsmann N."/>
            <person name="Schleicher M."/>
            <person name="Noegel A.A."/>
            <person name="Eichinger L."/>
            <person name="Gallinger C."/>
            <person name="Pawlowski J."/>
            <person name="Sierra R."/>
            <person name="Euteneuer U."/>
            <person name="Pillet L."/>
            <person name="Moustafa A."/>
            <person name="Platzer M."/>
            <person name="Groth M."/>
            <person name="Szafranski K."/>
            <person name="Schliwa M."/>
        </authorList>
    </citation>
    <scope>NUCLEOTIDE SEQUENCE [LARGE SCALE GENOMIC DNA]</scope>
</reference>
<name>X6LVX6_RETFI</name>
<feature type="domain" description="Caspase family p20" evidence="2">
    <location>
        <begin position="626"/>
        <end position="710"/>
    </location>
</feature>
<dbReference type="GO" id="GO:0004197">
    <property type="term" value="F:cysteine-type endopeptidase activity"/>
    <property type="evidence" value="ECO:0007669"/>
    <property type="project" value="InterPro"/>
</dbReference>
<dbReference type="GO" id="GO:0006508">
    <property type="term" value="P:proteolysis"/>
    <property type="evidence" value="ECO:0007669"/>
    <property type="project" value="InterPro"/>
</dbReference>
<evidence type="ECO:0000313" key="4">
    <source>
        <dbReference type="Proteomes" id="UP000023152"/>
    </source>
</evidence>
<evidence type="ECO:0000259" key="2">
    <source>
        <dbReference type="PROSITE" id="PS50208"/>
    </source>
</evidence>
<dbReference type="InterPro" id="IPR011043">
    <property type="entry name" value="Gal_Oxase/kelch_b-propeller"/>
</dbReference>
<feature type="coiled-coil region" evidence="1">
    <location>
        <begin position="348"/>
        <end position="422"/>
    </location>
</feature>
<dbReference type="SUPFAM" id="SSF50965">
    <property type="entry name" value="Galactose oxidase, central domain"/>
    <property type="match status" value="1"/>
</dbReference>
<keyword evidence="4" id="KW-1185">Reference proteome</keyword>
<dbReference type="InterPro" id="IPR011600">
    <property type="entry name" value="Pept_C14_caspase"/>
</dbReference>
<dbReference type="EMBL" id="ASPP01028855">
    <property type="protein sequence ID" value="ETO04855.1"/>
    <property type="molecule type" value="Genomic_DNA"/>
</dbReference>
<proteinExistence type="predicted"/>
<comment type="caution">
    <text evidence="3">The sequence shown here is derived from an EMBL/GenBank/DDBJ whole genome shotgun (WGS) entry which is preliminary data.</text>
</comment>